<comment type="caution">
    <text evidence="2">The sequence shown here is derived from an EMBL/GenBank/DDBJ whole genome shotgun (WGS) entry which is preliminary data.</text>
</comment>
<reference evidence="2" key="1">
    <citation type="submission" date="2021-10" db="EMBL/GenBank/DDBJ databases">
        <title>Tropical sea cucumber genome reveals ecological adaptation and Cuvierian tubules defense mechanism.</title>
        <authorList>
            <person name="Chen T."/>
        </authorList>
    </citation>
    <scope>NUCLEOTIDE SEQUENCE</scope>
    <source>
        <strain evidence="2">Nanhai2018</strain>
        <tissue evidence="2">Muscle</tissue>
    </source>
</reference>
<dbReference type="Proteomes" id="UP001152320">
    <property type="component" value="Chromosome 14"/>
</dbReference>
<feature type="compositionally biased region" description="Polar residues" evidence="1">
    <location>
        <begin position="80"/>
        <end position="96"/>
    </location>
</feature>
<feature type="region of interest" description="Disordered" evidence="1">
    <location>
        <begin position="28"/>
        <end position="154"/>
    </location>
</feature>
<accession>A0A9Q1GYN6</accession>
<evidence type="ECO:0000256" key="1">
    <source>
        <dbReference type="SAM" id="MobiDB-lite"/>
    </source>
</evidence>
<evidence type="ECO:0000313" key="3">
    <source>
        <dbReference type="Proteomes" id="UP001152320"/>
    </source>
</evidence>
<sequence>MATYRAIKSGVKRRLSEAIDGTCSAIVTDANSGDKDLDLGEDIEEEEFESDEYDSDDDDIPLDELRPLTARPNVRPRPINITTVNDRPNNEAQGPSNNNGMGVGDVDGTGPCSTGGNTGSSRSSDDGEAGQTHSRSPSPVPNIDNEDFSDSDDIPLAGVMQDVAGEIRPGRDINTNRSPQANNPVEFKWARTDSFTPKQIPCTATKKINSDNTRNSPYDYFTTYCDDAVFEFIERKPTDLRSSISLKQNWCHIQMPRTGNRLIMQK</sequence>
<keyword evidence="3" id="KW-1185">Reference proteome</keyword>
<feature type="compositionally biased region" description="Acidic residues" evidence="1">
    <location>
        <begin position="39"/>
        <end position="62"/>
    </location>
</feature>
<evidence type="ECO:0000313" key="2">
    <source>
        <dbReference type="EMBL" id="KAJ8029367.1"/>
    </source>
</evidence>
<gene>
    <name evidence="2" type="ORF">HOLleu_28745</name>
</gene>
<dbReference type="AlphaFoldDB" id="A0A9Q1GYN6"/>
<name>A0A9Q1GYN6_HOLLE</name>
<organism evidence="2 3">
    <name type="scientific">Holothuria leucospilota</name>
    <name type="common">Black long sea cucumber</name>
    <name type="synonym">Mertensiothuria leucospilota</name>
    <dbReference type="NCBI Taxonomy" id="206669"/>
    <lineage>
        <taxon>Eukaryota</taxon>
        <taxon>Metazoa</taxon>
        <taxon>Echinodermata</taxon>
        <taxon>Eleutherozoa</taxon>
        <taxon>Echinozoa</taxon>
        <taxon>Holothuroidea</taxon>
        <taxon>Aspidochirotacea</taxon>
        <taxon>Aspidochirotida</taxon>
        <taxon>Holothuriidae</taxon>
        <taxon>Holothuria</taxon>
    </lineage>
</organism>
<protein>
    <submittedName>
        <fullName evidence="2">Uncharacterized protein</fullName>
    </submittedName>
</protein>
<dbReference type="EMBL" id="JAIZAY010000014">
    <property type="protein sequence ID" value="KAJ8029367.1"/>
    <property type="molecule type" value="Genomic_DNA"/>
</dbReference>
<proteinExistence type="predicted"/>
<feature type="compositionally biased region" description="Acidic residues" evidence="1">
    <location>
        <begin position="144"/>
        <end position="153"/>
    </location>
</feature>